<proteinExistence type="predicted"/>
<organism evidence="1 2">
    <name type="scientific">Frigoriglobus tundricola</name>
    <dbReference type="NCBI Taxonomy" id="2774151"/>
    <lineage>
        <taxon>Bacteria</taxon>
        <taxon>Pseudomonadati</taxon>
        <taxon>Planctomycetota</taxon>
        <taxon>Planctomycetia</taxon>
        <taxon>Gemmatales</taxon>
        <taxon>Gemmataceae</taxon>
        <taxon>Frigoriglobus</taxon>
    </lineage>
</organism>
<accession>A0A6M5Z4X5</accession>
<keyword evidence="2" id="KW-1185">Reference proteome</keyword>
<dbReference type="EMBL" id="CP053452">
    <property type="protein sequence ID" value="QJX01106.1"/>
    <property type="molecule type" value="Genomic_DNA"/>
</dbReference>
<dbReference type="AlphaFoldDB" id="A0A6M5Z4X5"/>
<name>A0A6M5Z4X5_9BACT</name>
<sequence length="110" mass="11857">MRLTESAGGAWVAEFRRGAVPARPYRAPRAAAESLAPDVAVWVDRIAAAVGSDDDRAWWVQCVTRLGTGAVDRGLGQLKEVCRAQRVANPGGLLTKIFKDIAAEQRILLT</sequence>
<dbReference type="KEGG" id="ftj:FTUN_8745"/>
<dbReference type="RefSeq" id="WP_171475723.1">
    <property type="nucleotide sequence ID" value="NZ_CP053452.2"/>
</dbReference>
<evidence type="ECO:0000313" key="2">
    <source>
        <dbReference type="Proteomes" id="UP000503447"/>
    </source>
</evidence>
<evidence type="ECO:0000313" key="1">
    <source>
        <dbReference type="EMBL" id="QJX01106.1"/>
    </source>
</evidence>
<dbReference type="Proteomes" id="UP000503447">
    <property type="component" value="Chromosome"/>
</dbReference>
<reference evidence="2" key="1">
    <citation type="submission" date="2020-05" db="EMBL/GenBank/DDBJ databases">
        <title>Frigoriglobus tundricola gen. nov., sp. nov., a psychrotolerant cellulolytic planctomycete of the family Gemmataceae with two divergent copies of 16S rRNA gene.</title>
        <authorList>
            <person name="Kulichevskaya I.S."/>
            <person name="Ivanova A.A."/>
            <person name="Naumoff D.G."/>
            <person name="Beletsky A.V."/>
            <person name="Rijpstra W.I.C."/>
            <person name="Sinninghe Damste J.S."/>
            <person name="Mardanov A.V."/>
            <person name="Ravin N.V."/>
            <person name="Dedysh S.N."/>
        </authorList>
    </citation>
    <scope>NUCLEOTIDE SEQUENCE [LARGE SCALE GENOMIC DNA]</scope>
    <source>
        <strain evidence="2">PL17</strain>
    </source>
</reference>
<protein>
    <submittedName>
        <fullName evidence="1">Uncharacterized protein</fullName>
    </submittedName>
</protein>
<gene>
    <name evidence="1" type="ORF">FTUN_8745</name>
</gene>